<keyword evidence="2" id="KW-1185">Reference proteome</keyword>
<gene>
    <name evidence="1" type="ORF">LSINAPIS_LOCUS3191</name>
</gene>
<proteinExistence type="predicted"/>
<dbReference type="Proteomes" id="UP000324832">
    <property type="component" value="Unassembled WGS sequence"/>
</dbReference>
<sequence>MLYLNYLKQYVWREQSKQGPRGSFTTRGYCLCIKVLTTCHTTNFSRSRQLGFPGADMGGGAVRKDSS</sequence>
<evidence type="ECO:0000313" key="1">
    <source>
        <dbReference type="EMBL" id="VVC90242.1"/>
    </source>
</evidence>
<accession>A0A5E4PYH6</accession>
<name>A0A5E4PYH6_9NEOP</name>
<organism evidence="1 2">
    <name type="scientific">Leptidea sinapis</name>
    <dbReference type="NCBI Taxonomy" id="189913"/>
    <lineage>
        <taxon>Eukaryota</taxon>
        <taxon>Metazoa</taxon>
        <taxon>Ecdysozoa</taxon>
        <taxon>Arthropoda</taxon>
        <taxon>Hexapoda</taxon>
        <taxon>Insecta</taxon>
        <taxon>Pterygota</taxon>
        <taxon>Neoptera</taxon>
        <taxon>Endopterygota</taxon>
        <taxon>Lepidoptera</taxon>
        <taxon>Glossata</taxon>
        <taxon>Ditrysia</taxon>
        <taxon>Papilionoidea</taxon>
        <taxon>Pieridae</taxon>
        <taxon>Dismorphiinae</taxon>
        <taxon>Leptidea</taxon>
    </lineage>
</organism>
<dbReference type="EMBL" id="FZQP02000748">
    <property type="protein sequence ID" value="VVC90242.1"/>
    <property type="molecule type" value="Genomic_DNA"/>
</dbReference>
<evidence type="ECO:0000313" key="2">
    <source>
        <dbReference type="Proteomes" id="UP000324832"/>
    </source>
</evidence>
<dbReference type="AlphaFoldDB" id="A0A5E4PYH6"/>
<reference evidence="1 2" key="1">
    <citation type="submission" date="2017-07" db="EMBL/GenBank/DDBJ databases">
        <authorList>
            <person name="Talla V."/>
            <person name="Backstrom N."/>
        </authorList>
    </citation>
    <scope>NUCLEOTIDE SEQUENCE [LARGE SCALE GENOMIC DNA]</scope>
</reference>
<protein>
    <submittedName>
        <fullName evidence="1">Uncharacterized protein</fullName>
    </submittedName>
</protein>